<dbReference type="STRING" id="51028.A0A0N4V0F7"/>
<dbReference type="SMART" id="SM00165">
    <property type="entry name" value="UBA"/>
    <property type="match status" value="1"/>
</dbReference>
<reference evidence="4" key="1">
    <citation type="submission" date="2017-02" db="UniProtKB">
        <authorList>
            <consortium name="WormBaseParasite"/>
        </authorList>
    </citation>
    <scope>IDENTIFICATION</scope>
</reference>
<dbReference type="InterPro" id="IPR009060">
    <property type="entry name" value="UBA-like_sf"/>
</dbReference>
<dbReference type="SUPFAM" id="SSF46934">
    <property type="entry name" value="UBA-like"/>
    <property type="match status" value="1"/>
</dbReference>
<evidence type="ECO:0000313" key="2">
    <source>
        <dbReference type="EMBL" id="VDD87964.1"/>
    </source>
</evidence>
<dbReference type="Pfam" id="PF00627">
    <property type="entry name" value="UBA"/>
    <property type="match status" value="1"/>
</dbReference>
<dbReference type="PROSITE" id="PS50030">
    <property type="entry name" value="UBA"/>
    <property type="match status" value="1"/>
</dbReference>
<organism evidence="4">
    <name type="scientific">Enterobius vermicularis</name>
    <name type="common">Human pinworm</name>
    <dbReference type="NCBI Taxonomy" id="51028"/>
    <lineage>
        <taxon>Eukaryota</taxon>
        <taxon>Metazoa</taxon>
        <taxon>Ecdysozoa</taxon>
        <taxon>Nematoda</taxon>
        <taxon>Chromadorea</taxon>
        <taxon>Rhabditida</taxon>
        <taxon>Spirurina</taxon>
        <taxon>Oxyuridomorpha</taxon>
        <taxon>Oxyuroidea</taxon>
        <taxon>Oxyuridae</taxon>
        <taxon>Enterobius</taxon>
    </lineage>
</organism>
<evidence type="ECO:0000313" key="4">
    <source>
        <dbReference type="WBParaSite" id="EVEC_0000339901-mRNA-1"/>
    </source>
</evidence>
<dbReference type="AlphaFoldDB" id="A0A0N4V0F7"/>
<dbReference type="EMBL" id="UXUI01007511">
    <property type="protein sequence ID" value="VDD87964.1"/>
    <property type="molecule type" value="Genomic_DNA"/>
</dbReference>
<proteinExistence type="predicted"/>
<dbReference type="Gene3D" id="1.10.8.10">
    <property type="entry name" value="DNA helicase RuvA subunit, C-terminal domain"/>
    <property type="match status" value="1"/>
</dbReference>
<keyword evidence="3" id="KW-1185">Reference proteome</keyword>
<protein>
    <submittedName>
        <fullName evidence="4">UBA domain-containing protein</fullName>
    </submittedName>
</protein>
<accession>A0A0N4V0F7</accession>
<dbReference type="WBParaSite" id="EVEC_0000339901-mRNA-1">
    <property type="protein sequence ID" value="EVEC_0000339901-mRNA-1"/>
    <property type="gene ID" value="EVEC_0000339901"/>
</dbReference>
<reference evidence="2 3" key="2">
    <citation type="submission" date="2018-10" db="EMBL/GenBank/DDBJ databases">
        <authorList>
            <consortium name="Pathogen Informatics"/>
        </authorList>
    </citation>
    <scope>NUCLEOTIDE SEQUENCE [LARGE SCALE GENOMIC DNA]</scope>
</reference>
<dbReference type="InterPro" id="IPR015940">
    <property type="entry name" value="UBA"/>
</dbReference>
<sequence length="313" mass="34969">MVNVVVVGAPVGEPRKCDRSKTVGQVLDEVVTDSAGRANSCKFFSLLFLALRNAKPFIPFMGDILTESMKLSDIPKLKDSYTLLVMQRPIVKKEAIRFDNTKFRECRKMLKLNNGRKFFEMLNTSLQDEKYCASIYDRFPALKQDWVADRIFQDYSVCSIFLRPSSECKVFFEKHPVLVEVYYHILTELVQRANSTFEPVVNADSNPFFPFPFGSHTEAASTSQNSNSTRQLITHDMLRQAMAGALANVNPLASASSSSVGSTSNAAYATQLAELESLGFTDVEQNINALEATNGEVAQAIELLIVMRESMQN</sequence>
<name>A0A0N4V0F7_ENTVE</name>
<dbReference type="OrthoDB" id="263283at2759"/>
<dbReference type="Proteomes" id="UP000274131">
    <property type="component" value="Unassembled WGS sequence"/>
</dbReference>
<gene>
    <name evidence="2" type="ORF">EVEC_LOCUS3107</name>
</gene>
<evidence type="ECO:0000259" key="1">
    <source>
        <dbReference type="PROSITE" id="PS50030"/>
    </source>
</evidence>
<feature type="domain" description="UBA" evidence="1">
    <location>
        <begin position="262"/>
        <end position="307"/>
    </location>
</feature>
<evidence type="ECO:0000313" key="3">
    <source>
        <dbReference type="Proteomes" id="UP000274131"/>
    </source>
</evidence>